<keyword evidence="7 21" id="KW-0732">Signal</keyword>
<evidence type="ECO:0000256" key="2">
    <source>
        <dbReference type="ARBA" id="ARBA00022527"/>
    </source>
</evidence>
<evidence type="ECO:0000256" key="12">
    <source>
        <dbReference type="ARBA" id="ARBA00022989"/>
    </source>
</evidence>
<protein>
    <submittedName>
        <fullName evidence="24">Wall-associated receptor kinase-like 1</fullName>
    </submittedName>
</protein>
<dbReference type="PANTHER" id="PTHR27005">
    <property type="entry name" value="WALL-ASSOCIATED RECEPTOR KINASE-LIKE 21"/>
    <property type="match status" value="1"/>
</dbReference>
<dbReference type="CDD" id="cd14066">
    <property type="entry name" value="STKc_IRAK"/>
    <property type="match status" value="1"/>
</dbReference>
<dbReference type="InterPro" id="IPR000719">
    <property type="entry name" value="Prot_kinase_dom"/>
</dbReference>
<keyword evidence="5" id="KW-0808">Transferase</keyword>
<dbReference type="PROSITE" id="PS00108">
    <property type="entry name" value="PROTEIN_KINASE_ST"/>
    <property type="match status" value="1"/>
</dbReference>
<dbReference type="Pfam" id="PF00069">
    <property type="entry name" value="Pkinase"/>
    <property type="match status" value="1"/>
</dbReference>
<evidence type="ECO:0000256" key="1">
    <source>
        <dbReference type="ARBA" id="ARBA00004479"/>
    </source>
</evidence>
<dbReference type="PANTHER" id="PTHR27005:SF515">
    <property type="entry name" value="WALL-ASSOCIATED RECEPTOR KINASE-LIKE 10-RELATED"/>
    <property type="match status" value="1"/>
</dbReference>
<evidence type="ECO:0000256" key="10">
    <source>
        <dbReference type="ARBA" id="ARBA00022777"/>
    </source>
</evidence>
<dbReference type="Gene3D" id="1.10.510.10">
    <property type="entry name" value="Transferase(Phosphotransferase) domain 1"/>
    <property type="match status" value="1"/>
</dbReference>
<evidence type="ECO:0000256" key="11">
    <source>
        <dbReference type="ARBA" id="ARBA00022840"/>
    </source>
</evidence>
<dbReference type="Gene3D" id="3.30.200.20">
    <property type="entry name" value="Phosphorylase Kinase, domain 1"/>
    <property type="match status" value="1"/>
</dbReference>
<evidence type="ECO:0000256" key="16">
    <source>
        <dbReference type="ARBA" id="ARBA00047558"/>
    </source>
</evidence>
<keyword evidence="6 20" id="KW-0812">Transmembrane</keyword>
<comment type="catalytic activity">
    <reaction evidence="16">
        <text>L-seryl-[protein] + ATP = O-phospho-L-seryl-[protein] + ADP + H(+)</text>
        <dbReference type="Rhea" id="RHEA:17989"/>
        <dbReference type="Rhea" id="RHEA-COMP:9863"/>
        <dbReference type="Rhea" id="RHEA-COMP:11604"/>
        <dbReference type="ChEBI" id="CHEBI:15378"/>
        <dbReference type="ChEBI" id="CHEBI:29999"/>
        <dbReference type="ChEBI" id="CHEBI:30616"/>
        <dbReference type="ChEBI" id="CHEBI:83421"/>
        <dbReference type="ChEBI" id="CHEBI:456216"/>
    </reaction>
</comment>
<evidence type="ECO:0000256" key="18">
    <source>
        <dbReference type="ARBA" id="ARBA00058961"/>
    </source>
</evidence>
<keyword evidence="10" id="KW-0418">Kinase</keyword>
<evidence type="ECO:0000256" key="21">
    <source>
        <dbReference type="SAM" id="SignalP"/>
    </source>
</evidence>
<evidence type="ECO:0000313" key="25">
    <source>
        <dbReference type="Proteomes" id="UP001567538"/>
    </source>
</evidence>
<comment type="function">
    <text evidence="18">Serine/threonine-protein kinase that may function as a signaling receptor of extracellular matrix component. Binding to pectin may have significance in the control of cell expansion, morphogenesis and development.</text>
</comment>
<dbReference type="PROSITE" id="PS50026">
    <property type="entry name" value="EGF_3"/>
    <property type="match status" value="2"/>
</dbReference>
<keyword evidence="8" id="KW-0677">Repeat</keyword>
<keyword evidence="9" id="KW-0547">Nucleotide-binding</keyword>
<proteinExistence type="predicted"/>
<evidence type="ECO:0000256" key="7">
    <source>
        <dbReference type="ARBA" id="ARBA00022729"/>
    </source>
</evidence>
<dbReference type="PROSITE" id="PS00010">
    <property type="entry name" value="ASX_HYDROXYL"/>
    <property type="match status" value="1"/>
</dbReference>
<evidence type="ECO:0000256" key="15">
    <source>
        <dbReference type="ARBA" id="ARBA00023180"/>
    </source>
</evidence>
<name>A0ABD1H564_SALDI</name>
<evidence type="ECO:0000256" key="17">
    <source>
        <dbReference type="ARBA" id="ARBA00047951"/>
    </source>
</evidence>
<dbReference type="Proteomes" id="UP001567538">
    <property type="component" value="Unassembled WGS sequence"/>
</dbReference>
<dbReference type="GO" id="GO:0016020">
    <property type="term" value="C:membrane"/>
    <property type="evidence" value="ECO:0007669"/>
    <property type="project" value="UniProtKB-SubCell"/>
</dbReference>
<keyword evidence="14" id="KW-1015">Disulfide bond</keyword>
<dbReference type="InterPro" id="IPR000742">
    <property type="entry name" value="EGF"/>
</dbReference>
<keyword evidence="12 20" id="KW-1133">Transmembrane helix</keyword>
<dbReference type="Gene3D" id="2.10.25.10">
    <property type="entry name" value="Laminin"/>
    <property type="match status" value="2"/>
</dbReference>
<dbReference type="InterPro" id="IPR008271">
    <property type="entry name" value="Ser/Thr_kinase_AS"/>
</dbReference>
<keyword evidence="11" id="KW-0067">ATP-binding</keyword>
<evidence type="ECO:0000256" key="6">
    <source>
        <dbReference type="ARBA" id="ARBA00022692"/>
    </source>
</evidence>
<dbReference type="InterPro" id="IPR018097">
    <property type="entry name" value="EGF_Ca-bd_CS"/>
</dbReference>
<dbReference type="PROSITE" id="PS50011">
    <property type="entry name" value="PROTEIN_KINASE_DOM"/>
    <property type="match status" value="1"/>
</dbReference>
<evidence type="ECO:0000256" key="20">
    <source>
        <dbReference type="SAM" id="Phobius"/>
    </source>
</evidence>
<evidence type="ECO:0000313" key="24">
    <source>
        <dbReference type="EMBL" id="KAL1551562.1"/>
    </source>
</evidence>
<keyword evidence="3 19" id="KW-0245">EGF-like domain</keyword>
<evidence type="ECO:0000256" key="9">
    <source>
        <dbReference type="ARBA" id="ARBA00022741"/>
    </source>
</evidence>
<dbReference type="SUPFAM" id="SSF56112">
    <property type="entry name" value="Protein kinase-like (PK-like)"/>
    <property type="match status" value="1"/>
</dbReference>
<reference evidence="24 25" key="1">
    <citation type="submission" date="2024-06" db="EMBL/GenBank/DDBJ databases">
        <title>A chromosome level genome sequence of Diviner's sage (Salvia divinorum).</title>
        <authorList>
            <person name="Ford S.A."/>
            <person name="Ro D.-K."/>
            <person name="Ness R.W."/>
            <person name="Phillips M.A."/>
        </authorList>
    </citation>
    <scope>NUCLEOTIDE SEQUENCE [LARGE SCALE GENOMIC DNA]</scope>
    <source>
        <strain evidence="24">SAF-2024a</strain>
        <tissue evidence="24">Leaf</tissue>
    </source>
</reference>
<dbReference type="InterPro" id="IPR045274">
    <property type="entry name" value="WAK-like"/>
</dbReference>
<dbReference type="GO" id="GO:0005524">
    <property type="term" value="F:ATP binding"/>
    <property type="evidence" value="ECO:0007669"/>
    <property type="project" value="UniProtKB-KW"/>
</dbReference>
<feature type="signal peptide" evidence="21">
    <location>
        <begin position="1"/>
        <end position="20"/>
    </location>
</feature>
<keyword evidence="2" id="KW-0723">Serine/threonine-protein kinase</keyword>
<feature type="domain" description="Protein kinase" evidence="22">
    <location>
        <begin position="426"/>
        <end position="707"/>
    </location>
</feature>
<dbReference type="InterPro" id="IPR049883">
    <property type="entry name" value="NOTCH1_EGF-like"/>
</dbReference>
<dbReference type="InterPro" id="IPR001881">
    <property type="entry name" value="EGF-like_Ca-bd_dom"/>
</dbReference>
<dbReference type="InterPro" id="IPR025287">
    <property type="entry name" value="WAK_GUB"/>
</dbReference>
<dbReference type="SMART" id="SM00220">
    <property type="entry name" value="S_TKc"/>
    <property type="match status" value="1"/>
</dbReference>
<sequence>MSLPVLHLILLYSLVSSTAASNFSAFTRTKPGCPGRCGAIKIPYPFGIGSNCSIDSPGFSFYCNTSAKPHQLLLRLSDLNHHRVFSIDKSAIRIKNPIYTSRCKEGRFAPTNLTTINFTGSPYTMSNLNFVTQVGCTDLTVLEGSAVSGEDFVSGCVTFCSSTNFSSGAAANSSCPGNACCQVRIPKGTVFLNVSVSGVANRWENTKDVGCSYSFLGEVDNATVRAVSELYEPGKPRWSFMKARNVVLDWRIGTGTGGCSRDAVCLDNSRCVNASGGIGGYQCRCLRGYEGNPYLAPGCQDIDECKKNPCHVTGICTNTPGGYTCGCPAGYLGHGGKKTSGCLAVTPKLSKLSIGLITGMGFTTLLSASFLLTKFMKKRKNRKQRDSFFKKNGGLLLNQQTSVNDGILGKVRIFTAKELEKATDRFNESRILGRGGQGTVYKGMLSDGQIVAVKRSQLVEERETTHVVEQFINEVVILSQINHRNVVRLLGCCLETEVPLLVYEYVHNGTLYRLIHDDKNTEFMFLWNMRLKIAADIAGAVAYLHSATALPIFHRDIKSSNILLDEKYAAKVSDFGTSKSIPVDRTHLTTNVNGTFGYIDPEYFQSNQFTVKSDVYSFGVVLVELLTGLKPIISSPETEEEQKSLVLRFLLSMSENKLDSILDERVGSGEGDKESIAAVAKLAQRCLNLNGKNRPYMKEVAMELDTLRFAQIGITTTNRKSAEESSSTTKEGTFILSIDDQNYDWTNGFDFPTNSFPDSFPIMFEKELRR</sequence>
<organism evidence="24 25">
    <name type="scientific">Salvia divinorum</name>
    <name type="common">Maria pastora</name>
    <name type="synonym">Diviner's sage</name>
    <dbReference type="NCBI Taxonomy" id="28513"/>
    <lineage>
        <taxon>Eukaryota</taxon>
        <taxon>Viridiplantae</taxon>
        <taxon>Streptophyta</taxon>
        <taxon>Embryophyta</taxon>
        <taxon>Tracheophyta</taxon>
        <taxon>Spermatophyta</taxon>
        <taxon>Magnoliopsida</taxon>
        <taxon>eudicotyledons</taxon>
        <taxon>Gunneridae</taxon>
        <taxon>Pentapetalae</taxon>
        <taxon>asterids</taxon>
        <taxon>lamiids</taxon>
        <taxon>Lamiales</taxon>
        <taxon>Lamiaceae</taxon>
        <taxon>Nepetoideae</taxon>
        <taxon>Mentheae</taxon>
        <taxon>Salviinae</taxon>
        <taxon>Salvia</taxon>
        <taxon>Salvia subgen. Calosphace</taxon>
    </lineage>
</organism>
<keyword evidence="15" id="KW-0325">Glycoprotein</keyword>
<keyword evidence="25" id="KW-1185">Reference proteome</keyword>
<keyword evidence="4" id="KW-0597">Phosphoprotein</keyword>
<comment type="catalytic activity">
    <reaction evidence="17">
        <text>L-threonyl-[protein] + ATP = O-phospho-L-threonyl-[protein] + ADP + H(+)</text>
        <dbReference type="Rhea" id="RHEA:46608"/>
        <dbReference type="Rhea" id="RHEA-COMP:11060"/>
        <dbReference type="Rhea" id="RHEA-COMP:11605"/>
        <dbReference type="ChEBI" id="CHEBI:15378"/>
        <dbReference type="ChEBI" id="CHEBI:30013"/>
        <dbReference type="ChEBI" id="CHEBI:30616"/>
        <dbReference type="ChEBI" id="CHEBI:61977"/>
        <dbReference type="ChEBI" id="CHEBI:456216"/>
    </reaction>
</comment>
<dbReference type="GO" id="GO:0004674">
    <property type="term" value="F:protein serine/threonine kinase activity"/>
    <property type="evidence" value="ECO:0007669"/>
    <property type="project" value="UniProtKB-KW"/>
</dbReference>
<accession>A0ABD1H564</accession>
<dbReference type="Pfam" id="PF13947">
    <property type="entry name" value="GUB_WAK_bind"/>
    <property type="match status" value="1"/>
</dbReference>
<comment type="caution">
    <text evidence="24">The sequence shown here is derived from an EMBL/GenBank/DDBJ whole genome shotgun (WGS) entry which is preliminary data.</text>
</comment>
<evidence type="ECO:0000256" key="14">
    <source>
        <dbReference type="ARBA" id="ARBA00023157"/>
    </source>
</evidence>
<keyword evidence="13 20" id="KW-0472">Membrane</keyword>
<evidence type="ECO:0000259" key="22">
    <source>
        <dbReference type="PROSITE" id="PS50011"/>
    </source>
</evidence>
<dbReference type="SMART" id="SM00181">
    <property type="entry name" value="EGF"/>
    <property type="match status" value="2"/>
</dbReference>
<dbReference type="InterPro" id="IPR000152">
    <property type="entry name" value="EGF-type_Asp/Asn_hydroxyl_site"/>
</dbReference>
<comment type="caution">
    <text evidence="19">Lacks conserved residue(s) required for the propagation of feature annotation.</text>
</comment>
<evidence type="ECO:0000256" key="3">
    <source>
        <dbReference type="ARBA" id="ARBA00022536"/>
    </source>
</evidence>
<evidence type="ECO:0000256" key="19">
    <source>
        <dbReference type="PROSITE-ProRule" id="PRU00076"/>
    </source>
</evidence>
<dbReference type="FunFam" id="2.10.25.10:FF:000038">
    <property type="entry name" value="Fibrillin 2"/>
    <property type="match status" value="1"/>
</dbReference>
<evidence type="ECO:0000256" key="4">
    <source>
        <dbReference type="ARBA" id="ARBA00022553"/>
    </source>
</evidence>
<gene>
    <name evidence="24" type="ORF">AAHA92_19386</name>
</gene>
<feature type="transmembrane region" description="Helical" evidence="20">
    <location>
        <begin position="352"/>
        <end position="373"/>
    </location>
</feature>
<feature type="chain" id="PRO_5044760838" evidence="21">
    <location>
        <begin position="21"/>
        <end position="770"/>
    </location>
</feature>
<evidence type="ECO:0000256" key="8">
    <source>
        <dbReference type="ARBA" id="ARBA00022737"/>
    </source>
</evidence>
<dbReference type="PROSITE" id="PS01187">
    <property type="entry name" value="EGF_CA"/>
    <property type="match status" value="1"/>
</dbReference>
<evidence type="ECO:0000259" key="23">
    <source>
        <dbReference type="PROSITE" id="PS50026"/>
    </source>
</evidence>
<dbReference type="Pfam" id="PF07645">
    <property type="entry name" value="EGF_CA"/>
    <property type="match status" value="2"/>
</dbReference>
<dbReference type="InterPro" id="IPR011009">
    <property type="entry name" value="Kinase-like_dom_sf"/>
</dbReference>
<feature type="domain" description="EGF-like" evidence="23">
    <location>
        <begin position="301"/>
        <end position="337"/>
    </location>
</feature>
<dbReference type="EMBL" id="JBEAFC010000007">
    <property type="protein sequence ID" value="KAL1551562.1"/>
    <property type="molecule type" value="Genomic_DNA"/>
</dbReference>
<dbReference type="CDD" id="cd00054">
    <property type="entry name" value="EGF_CA"/>
    <property type="match status" value="2"/>
</dbReference>
<dbReference type="SMART" id="SM00179">
    <property type="entry name" value="EGF_CA"/>
    <property type="match status" value="2"/>
</dbReference>
<feature type="domain" description="EGF-like" evidence="23">
    <location>
        <begin position="255"/>
        <end position="300"/>
    </location>
</feature>
<dbReference type="FunFam" id="3.30.200.20:FF:000043">
    <property type="entry name" value="Wall-associated receptor kinase 2"/>
    <property type="match status" value="1"/>
</dbReference>
<evidence type="ECO:0000256" key="13">
    <source>
        <dbReference type="ARBA" id="ARBA00023136"/>
    </source>
</evidence>
<dbReference type="SUPFAM" id="SSF57196">
    <property type="entry name" value="EGF/Laminin"/>
    <property type="match status" value="1"/>
</dbReference>
<dbReference type="AlphaFoldDB" id="A0ABD1H564"/>
<evidence type="ECO:0000256" key="5">
    <source>
        <dbReference type="ARBA" id="ARBA00022679"/>
    </source>
</evidence>
<dbReference type="FunFam" id="1.10.510.10:FF:000084">
    <property type="entry name" value="Wall-associated receptor kinase 2"/>
    <property type="match status" value="1"/>
</dbReference>
<comment type="subcellular location">
    <subcellularLocation>
        <location evidence="1">Membrane</location>
        <topology evidence="1">Single-pass type I membrane protein</topology>
    </subcellularLocation>
</comment>